<evidence type="ECO:0000313" key="8">
    <source>
        <dbReference type="Proteomes" id="UP001148614"/>
    </source>
</evidence>
<feature type="region of interest" description="Disordered" evidence="5">
    <location>
        <begin position="493"/>
        <end position="512"/>
    </location>
</feature>
<keyword evidence="8" id="KW-1185">Reference proteome</keyword>
<protein>
    <recommendedName>
        <fullName evidence="9">Mg2+ transporter</fullName>
    </recommendedName>
</protein>
<dbReference type="AlphaFoldDB" id="A0A9W8NN56"/>
<dbReference type="InterPro" id="IPR002523">
    <property type="entry name" value="MgTranspt_CorA/ZnTranspt_ZntB"/>
</dbReference>
<feature type="compositionally biased region" description="Basic and acidic residues" evidence="5">
    <location>
        <begin position="910"/>
        <end position="925"/>
    </location>
</feature>
<evidence type="ECO:0000256" key="1">
    <source>
        <dbReference type="ARBA" id="ARBA00004651"/>
    </source>
</evidence>
<dbReference type="PANTHER" id="PTHR46494">
    <property type="entry name" value="CORA FAMILY METAL ION TRANSPORTER (EUROFUNG)"/>
    <property type="match status" value="1"/>
</dbReference>
<evidence type="ECO:0008006" key="9">
    <source>
        <dbReference type="Google" id="ProtNLM"/>
    </source>
</evidence>
<dbReference type="InterPro" id="IPR045863">
    <property type="entry name" value="CorA_TM1_TM2"/>
</dbReference>
<feature type="compositionally biased region" description="Low complexity" evidence="5">
    <location>
        <begin position="500"/>
        <end position="509"/>
    </location>
</feature>
<comment type="caution">
    <text evidence="7">The sequence shown here is derived from an EMBL/GenBank/DDBJ whole genome shotgun (WGS) entry which is preliminary data.</text>
</comment>
<dbReference type="GO" id="GO:0015087">
    <property type="term" value="F:cobalt ion transmembrane transporter activity"/>
    <property type="evidence" value="ECO:0007669"/>
    <property type="project" value="TreeGrafter"/>
</dbReference>
<feature type="transmembrane region" description="Helical" evidence="6">
    <location>
        <begin position="1062"/>
        <end position="1083"/>
    </location>
</feature>
<dbReference type="Proteomes" id="UP001148614">
    <property type="component" value="Unassembled WGS sequence"/>
</dbReference>
<organism evidence="7 8">
    <name type="scientific">Xylaria arbuscula</name>
    <dbReference type="NCBI Taxonomy" id="114810"/>
    <lineage>
        <taxon>Eukaryota</taxon>
        <taxon>Fungi</taxon>
        <taxon>Dikarya</taxon>
        <taxon>Ascomycota</taxon>
        <taxon>Pezizomycotina</taxon>
        <taxon>Sordariomycetes</taxon>
        <taxon>Xylariomycetidae</taxon>
        <taxon>Xylariales</taxon>
        <taxon>Xylariaceae</taxon>
        <taxon>Xylaria</taxon>
    </lineage>
</organism>
<dbReference type="SUPFAM" id="SSF144083">
    <property type="entry name" value="Magnesium transport protein CorA, transmembrane region"/>
    <property type="match status" value="1"/>
</dbReference>
<dbReference type="Pfam" id="PF01544">
    <property type="entry name" value="CorA"/>
    <property type="match status" value="1"/>
</dbReference>
<sequence length="1151" mass="131819">MSRHIDDESADEEIVPLRPARRRSTFPARTTSDEIPKTISRSRKQAVFLDETLPQTQAPPVIVNNYVYADSGDSGDDRSRTRNRRRGQYYEEDVEFDDDVEGIRVSHRRGRVGRAPSPYRAYSTTSEDEDSDDLYNFTPSYASKSSESNKSRSSSVHSSAPFLKTIGASPSRTGKVMHIYEAQYTGDACQEGNHAARLTLLRDPRHSQQALFRWIHVEQRTLSFDTFWDEIAGITNLTNSEKSSIKKLLQDVKSRGIKRVVTAHGSHKVMQTEGYMKGLPMRKIQSDDTEMSTSRYRAVYWVNLPFFELKKYSSQKNSAELFPAQTLMQADYSQHLMARDMQQAVRQVKEGSDDQCFHISQLWGLGSSRIELRSTPPNEKSGETDEPRILVDYRENIWAIPLRECLTWFTFITHFWEFWPANVQFYRNKKALSSNDWPDIVELARHGANRVHVEAIIKSLPSPAPRGALIPLIESKTSTNQPVVGGTGKENIDRIEERPTTAAATPSASDDMSQESQGFSVFGWIQPSSELSRVAVTKAELGRIDQFIRKRTRRNDQRAYNECPEATPDEIRGELQRLSVDKGVLRFDEGSSLRLALRDRIDTFNAAVVVFTYFLPLRFVGPRVGKFWGSLKLLLDVSFSPSRYFNPHALSDRTIRRAAKLILVHIDCHQRPWPEDNNEDSPLELSKRQRISDLALSFTRKALRESTRLILLFQQVMSHAPDSNKARVEIPTKLLQAYIYLVLAIVQSSVDFNLHLAHMRTFFDLLQVGMRTMMKSFSTSSLLTYSSVQPTDVLSLISLKLLNDLTGPFSNINGIYSGWIKSLETEIETKPTLAHQEKIQWLLVEISVIMETLEQQRSVFSEIMRSRTPTPQPSIPGQPPPGGSHIPATSYAASASHAPERSYAPVYTRRSRESEVHTRTRTRSRERYAPPPAYYASRSRSHAHWRSYNDDVSVGSEDWYRREDLDDGFQLPALDPGGYRLLLARDCLGIIDQRIAEFRQFKRRVMTLNQMNTYKNETRKDYHDQAVYAFTIVTVIFLPLSAISSIFGMNTSDIRNLEQGQWLYWATAVPITIGVILIGLWWMGELGNAALWLLNLRQRQRELATVRKQKDGIYQPARRYYELEKYYSDESDPARPSRAPRPKVVRRTTYL</sequence>
<evidence type="ECO:0000256" key="3">
    <source>
        <dbReference type="ARBA" id="ARBA00022989"/>
    </source>
</evidence>
<feature type="region of interest" description="Disordered" evidence="5">
    <location>
        <begin position="865"/>
        <end position="925"/>
    </location>
</feature>
<gene>
    <name evidence="7" type="ORF">NPX13_g1054</name>
</gene>
<comment type="subcellular location">
    <subcellularLocation>
        <location evidence="1">Cell membrane</location>
        <topology evidence="1">Multi-pass membrane protein</topology>
    </subcellularLocation>
</comment>
<dbReference type="GO" id="GO:0050897">
    <property type="term" value="F:cobalt ion binding"/>
    <property type="evidence" value="ECO:0007669"/>
    <property type="project" value="TreeGrafter"/>
</dbReference>
<evidence type="ECO:0000256" key="2">
    <source>
        <dbReference type="ARBA" id="ARBA00022692"/>
    </source>
</evidence>
<feature type="compositionally biased region" description="Low complexity" evidence="5">
    <location>
        <begin position="140"/>
        <end position="159"/>
    </location>
</feature>
<evidence type="ECO:0000313" key="7">
    <source>
        <dbReference type="EMBL" id="KAJ3579507.1"/>
    </source>
</evidence>
<dbReference type="Gene3D" id="1.20.58.340">
    <property type="entry name" value="Magnesium transport protein CorA, transmembrane region"/>
    <property type="match status" value="1"/>
</dbReference>
<accession>A0A9W8NN56</accession>
<reference evidence="7" key="1">
    <citation type="submission" date="2022-07" db="EMBL/GenBank/DDBJ databases">
        <title>Genome Sequence of Xylaria arbuscula.</title>
        <authorList>
            <person name="Buettner E."/>
        </authorList>
    </citation>
    <scope>NUCLEOTIDE SEQUENCE</scope>
    <source>
        <strain evidence="7">VT107</strain>
    </source>
</reference>
<feature type="region of interest" description="Disordered" evidence="5">
    <location>
        <begin position="1"/>
        <end position="43"/>
    </location>
</feature>
<feature type="region of interest" description="Disordered" evidence="5">
    <location>
        <begin position="66"/>
        <end position="86"/>
    </location>
</feature>
<dbReference type="GO" id="GO:0015095">
    <property type="term" value="F:magnesium ion transmembrane transporter activity"/>
    <property type="evidence" value="ECO:0007669"/>
    <property type="project" value="TreeGrafter"/>
</dbReference>
<keyword evidence="2 6" id="KW-0812">Transmembrane</keyword>
<feature type="compositionally biased region" description="Pro residues" evidence="5">
    <location>
        <begin position="870"/>
        <end position="882"/>
    </location>
</feature>
<evidence type="ECO:0000256" key="6">
    <source>
        <dbReference type="SAM" id="Phobius"/>
    </source>
</evidence>
<proteinExistence type="predicted"/>
<dbReference type="EMBL" id="JANPWZ010000088">
    <property type="protein sequence ID" value="KAJ3579507.1"/>
    <property type="molecule type" value="Genomic_DNA"/>
</dbReference>
<name>A0A9W8NN56_9PEZI</name>
<keyword evidence="3 6" id="KW-1133">Transmembrane helix</keyword>
<feature type="region of interest" description="Disordered" evidence="5">
    <location>
        <begin position="108"/>
        <end position="159"/>
    </location>
</feature>
<feature type="transmembrane region" description="Helical" evidence="6">
    <location>
        <begin position="1026"/>
        <end position="1050"/>
    </location>
</feature>
<evidence type="ECO:0000256" key="5">
    <source>
        <dbReference type="SAM" id="MobiDB-lite"/>
    </source>
</evidence>
<dbReference type="GO" id="GO:0000287">
    <property type="term" value="F:magnesium ion binding"/>
    <property type="evidence" value="ECO:0007669"/>
    <property type="project" value="TreeGrafter"/>
</dbReference>
<evidence type="ECO:0000256" key="4">
    <source>
        <dbReference type="ARBA" id="ARBA00023136"/>
    </source>
</evidence>
<dbReference type="GO" id="GO:0005886">
    <property type="term" value="C:plasma membrane"/>
    <property type="evidence" value="ECO:0007669"/>
    <property type="project" value="UniProtKB-SubCell"/>
</dbReference>
<keyword evidence="4 6" id="KW-0472">Membrane</keyword>
<dbReference type="PANTHER" id="PTHR46494:SF1">
    <property type="entry name" value="CORA FAMILY METAL ION TRANSPORTER (EUROFUNG)"/>
    <property type="match status" value="1"/>
</dbReference>